<accession>A0AAN6RKR2</accession>
<name>A0AAN6RKR2_9PLEO</name>
<evidence type="ECO:0000313" key="2">
    <source>
        <dbReference type="EMBL" id="KAK3215302.1"/>
    </source>
</evidence>
<reference evidence="2 3" key="1">
    <citation type="submission" date="2021-02" db="EMBL/GenBank/DDBJ databases">
        <title>Genome assembly of Pseudopithomyces chartarum.</title>
        <authorList>
            <person name="Jauregui R."/>
            <person name="Singh J."/>
            <person name="Voisey C."/>
        </authorList>
    </citation>
    <scope>NUCLEOTIDE SEQUENCE [LARGE SCALE GENOMIC DNA]</scope>
    <source>
        <strain evidence="2 3">AGR01</strain>
    </source>
</reference>
<sequence length="285" mass="32091">MVVLLLFVYTLVQLVAGLGPARRQLLSSLVIRRADDTELWNNAVSKGCILYGAMFVSDKEAGAMFKPQLSSAQSEFHGTDDVFDWGYEENDPDNQWRDFGGNRLGFAHVLRALQVSDKAEKYGGDVHSVEVTHGDLQWELDQPNEQVPLDKQTYDVDGKKYRVTGAFFRFGVNPHDGVIIAMERETPQFSGQDRNPPVSGADLPALRQSSDIFWPYWAKFTAENSQSIHGIRYFLVSEITNAESLSIIEQALQKTKNVLGPWPGVSFEYEKQYTEFSALLGKLRC</sequence>
<keyword evidence="3" id="KW-1185">Reference proteome</keyword>
<gene>
    <name evidence="2" type="ORF">GRF29_19g2879645</name>
</gene>
<dbReference type="Proteomes" id="UP001280581">
    <property type="component" value="Unassembled WGS sequence"/>
</dbReference>
<feature type="chain" id="PRO_5042974807" evidence="1">
    <location>
        <begin position="18"/>
        <end position="285"/>
    </location>
</feature>
<dbReference type="AlphaFoldDB" id="A0AAN6RKR2"/>
<evidence type="ECO:0000313" key="3">
    <source>
        <dbReference type="Proteomes" id="UP001280581"/>
    </source>
</evidence>
<evidence type="ECO:0000256" key="1">
    <source>
        <dbReference type="SAM" id="SignalP"/>
    </source>
</evidence>
<feature type="signal peptide" evidence="1">
    <location>
        <begin position="1"/>
        <end position="17"/>
    </location>
</feature>
<dbReference type="EMBL" id="WVTA01000003">
    <property type="protein sequence ID" value="KAK3215302.1"/>
    <property type="molecule type" value="Genomic_DNA"/>
</dbReference>
<protein>
    <submittedName>
        <fullName evidence="2">Uncharacterized protein</fullName>
    </submittedName>
</protein>
<proteinExistence type="predicted"/>
<comment type="caution">
    <text evidence="2">The sequence shown here is derived from an EMBL/GenBank/DDBJ whole genome shotgun (WGS) entry which is preliminary data.</text>
</comment>
<organism evidence="2 3">
    <name type="scientific">Pseudopithomyces chartarum</name>
    <dbReference type="NCBI Taxonomy" id="1892770"/>
    <lineage>
        <taxon>Eukaryota</taxon>
        <taxon>Fungi</taxon>
        <taxon>Dikarya</taxon>
        <taxon>Ascomycota</taxon>
        <taxon>Pezizomycotina</taxon>
        <taxon>Dothideomycetes</taxon>
        <taxon>Pleosporomycetidae</taxon>
        <taxon>Pleosporales</taxon>
        <taxon>Massarineae</taxon>
        <taxon>Didymosphaeriaceae</taxon>
        <taxon>Pseudopithomyces</taxon>
    </lineage>
</organism>
<keyword evidence="1" id="KW-0732">Signal</keyword>